<dbReference type="RefSeq" id="WP_229725652.1">
    <property type="nucleotide sequence ID" value="NZ_BMOF01000008.1"/>
</dbReference>
<comment type="subunit">
    <text evidence="6">Monomer. Associates with the 50S ribosomal subunit.</text>
</comment>
<dbReference type="Proteomes" id="UP000637720">
    <property type="component" value="Unassembled WGS sequence"/>
</dbReference>
<dbReference type="InterPro" id="IPR025121">
    <property type="entry name" value="GTPase_HflX_N"/>
</dbReference>
<feature type="domain" description="Hflx-type G" evidence="10">
    <location>
        <begin position="194"/>
        <end position="357"/>
    </location>
</feature>
<dbReference type="AlphaFoldDB" id="A0A8J3F924"/>
<keyword evidence="5 6" id="KW-0342">GTP-binding</keyword>
<evidence type="ECO:0000256" key="9">
    <source>
        <dbReference type="SAM" id="Coils"/>
    </source>
</evidence>
<dbReference type="GO" id="GO:0046872">
    <property type="term" value="F:metal ion binding"/>
    <property type="evidence" value="ECO:0007669"/>
    <property type="project" value="UniProtKB-KW"/>
</dbReference>
<dbReference type="PRINTS" id="PR00326">
    <property type="entry name" value="GTP1OBG"/>
</dbReference>
<dbReference type="SUPFAM" id="SSF52540">
    <property type="entry name" value="P-loop containing nucleoside triphosphate hydrolases"/>
    <property type="match status" value="1"/>
</dbReference>
<comment type="cofactor">
    <cofactor evidence="8">
        <name>Mg(2+)</name>
        <dbReference type="ChEBI" id="CHEBI:18420"/>
    </cofactor>
</comment>
<dbReference type="Gene3D" id="6.10.250.2860">
    <property type="match status" value="1"/>
</dbReference>
<dbReference type="CDD" id="cd01878">
    <property type="entry name" value="HflX"/>
    <property type="match status" value="1"/>
</dbReference>
<evidence type="ECO:0000256" key="1">
    <source>
        <dbReference type="ARBA" id="ARBA00022490"/>
    </source>
</evidence>
<dbReference type="Gene3D" id="3.40.50.300">
    <property type="entry name" value="P-loop containing nucleotide triphosphate hydrolases"/>
    <property type="match status" value="1"/>
</dbReference>
<evidence type="ECO:0000256" key="4">
    <source>
        <dbReference type="ARBA" id="ARBA00022842"/>
    </source>
</evidence>
<sequence>MERAILVGIRTSEQDAQAFDDALAELRRLAETAGAEVLHMVTQRRERPDPAWYMGRGKAEEVAHLAEAEEADLVIIDQELSPAQVRNLETVIPCKVIDRTQLILDIFAQRARTKEGKLQVELAQLRYLLPRLAGKGRDLSRLGGGIGTRGPGETKLEVDRRRIKRRIADLEDELAEVVRHRALLRARRRKDGVFRVALVGYTNAGKSTLLNRLTRAHVLAEDKLFATLDPTARRLRLPSGHDAVLIDTVGFIQNLPHHLVAAFRATLEEARDADLLLHVVDASHPSADRHIAVVRQVLADIGAAHLPELLVWNKIDRLAPHARLFPDAPDKIAISAFSDPDLERLRQRIDAARQRAFVTVRLRVPVSDGRLLADVHEHAVVRRSQLDESGAFFTLEAAMDRQTARRLAQSGIPIAILDAEGNPHG</sequence>
<comment type="caution">
    <text evidence="11">The sequence shown here is derived from an EMBL/GenBank/DDBJ whole genome shotgun (WGS) entry which is preliminary data.</text>
</comment>
<dbReference type="InterPro" id="IPR016496">
    <property type="entry name" value="GTPase_HflX"/>
</dbReference>
<dbReference type="InterPro" id="IPR032305">
    <property type="entry name" value="GTP-bd_M"/>
</dbReference>
<gene>
    <name evidence="6 11" type="primary">hflX</name>
    <name evidence="11" type="ORF">GCM10007043_06630</name>
</gene>
<dbReference type="Pfam" id="PF16360">
    <property type="entry name" value="GTP-bdg_M"/>
    <property type="match status" value="1"/>
</dbReference>
<reference evidence="11" key="2">
    <citation type="submission" date="2020-09" db="EMBL/GenBank/DDBJ databases">
        <authorList>
            <person name="Sun Q."/>
            <person name="Ohkuma M."/>
        </authorList>
    </citation>
    <scope>NUCLEOTIDE SEQUENCE</scope>
    <source>
        <strain evidence="11">JCM 14719</strain>
    </source>
</reference>
<dbReference type="NCBIfam" id="TIGR03156">
    <property type="entry name" value="GTP_HflX"/>
    <property type="match status" value="1"/>
</dbReference>
<evidence type="ECO:0000256" key="2">
    <source>
        <dbReference type="ARBA" id="ARBA00022723"/>
    </source>
</evidence>
<dbReference type="GO" id="GO:0003924">
    <property type="term" value="F:GTPase activity"/>
    <property type="evidence" value="ECO:0007669"/>
    <property type="project" value="UniProtKB-UniRule"/>
</dbReference>
<protein>
    <recommendedName>
        <fullName evidence="6">GTPase HflX</fullName>
    </recommendedName>
    <alternativeName>
        <fullName evidence="6">GTP-binding protein HflX</fullName>
    </alternativeName>
</protein>
<dbReference type="PANTHER" id="PTHR10229">
    <property type="entry name" value="GTP-BINDING PROTEIN HFLX"/>
    <property type="match status" value="1"/>
</dbReference>
<feature type="binding site" evidence="7">
    <location>
        <begin position="247"/>
        <end position="250"/>
    </location>
    <ligand>
        <name>GTP</name>
        <dbReference type="ChEBI" id="CHEBI:37565"/>
    </ligand>
</feature>
<dbReference type="PIRSF" id="PIRSF006809">
    <property type="entry name" value="GTP-binding_hflX_prd"/>
    <property type="match status" value="1"/>
</dbReference>
<feature type="coiled-coil region" evidence="9">
    <location>
        <begin position="153"/>
        <end position="187"/>
    </location>
</feature>
<dbReference type="Pfam" id="PF13167">
    <property type="entry name" value="GTP-bdg_N"/>
    <property type="match status" value="1"/>
</dbReference>
<evidence type="ECO:0000256" key="3">
    <source>
        <dbReference type="ARBA" id="ARBA00022741"/>
    </source>
</evidence>
<keyword evidence="1 6" id="KW-0963">Cytoplasm</keyword>
<proteinExistence type="inferred from homology"/>
<dbReference type="EMBL" id="BMOF01000008">
    <property type="protein sequence ID" value="GGJ95470.1"/>
    <property type="molecule type" value="Genomic_DNA"/>
</dbReference>
<dbReference type="HAMAP" id="MF_00900">
    <property type="entry name" value="GTPase_HflX"/>
    <property type="match status" value="1"/>
</dbReference>
<dbReference type="GO" id="GO:0005525">
    <property type="term" value="F:GTP binding"/>
    <property type="evidence" value="ECO:0007669"/>
    <property type="project" value="UniProtKB-UniRule"/>
</dbReference>
<dbReference type="InterPro" id="IPR027417">
    <property type="entry name" value="P-loop_NTPase"/>
</dbReference>
<organism evidence="11 12">
    <name type="scientific">Calditerricola satsumensis</name>
    <dbReference type="NCBI Taxonomy" id="373054"/>
    <lineage>
        <taxon>Bacteria</taxon>
        <taxon>Bacillati</taxon>
        <taxon>Bacillota</taxon>
        <taxon>Bacilli</taxon>
        <taxon>Bacillales</taxon>
        <taxon>Bacillaceae</taxon>
        <taxon>Calditerricola</taxon>
    </lineage>
</organism>
<reference evidence="11" key="1">
    <citation type="journal article" date="2014" name="Int. J. Syst. Evol. Microbiol.">
        <title>Complete genome sequence of Corynebacterium casei LMG S-19264T (=DSM 44701T), isolated from a smear-ripened cheese.</title>
        <authorList>
            <consortium name="US DOE Joint Genome Institute (JGI-PGF)"/>
            <person name="Walter F."/>
            <person name="Albersmeier A."/>
            <person name="Kalinowski J."/>
            <person name="Ruckert C."/>
        </authorList>
    </citation>
    <scope>NUCLEOTIDE SEQUENCE</scope>
    <source>
        <strain evidence="11">JCM 14719</strain>
    </source>
</reference>
<keyword evidence="4 8" id="KW-0460">Magnesium</keyword>
<evidence type="ECO:0000259" key="10">
    <source>
        <dbReference type="PROSITE" id="PS51705"/>
    </source>
</evidence>
<evidence type="ECO:0000256" key="8">
    <source>
        <dbReference type="PIRSR" id="PIRSR006809-2"/>
    </source>
</evidence>
<keyword evidence="2 8" id="KW-0479">Metal-binding</keyword>
<feature type="binding site" evidence="8">
    <location>
        <position position="227"/>
    </location>
    <ligand>
        <name>Mg(2+)</name>
        <dbReference type="ChEBI" id="CHEBI:18420"/>
    </ligand>
</feature>
<feature type="binding site" evidence="7">
    <location>
        <begin position="200"/>
        <end position="207"/>
    </location>
    <ligand>
        <name>GTP</name>
        <dbReference type="ChEBI" id="CHEBI:37565"/>
    </ligand>
</feature>
<dbReference type="FunFam" id="3.40.50.11060:FF:000001">
    <property type="entry name" value="GTPase HflX"/>
    <property type="match status" value="1"/>
</dbReference>
<dbReference type="PROSITE" id="PS51705">
    <property type="entry name" value="G_HFLX"/>
    <property type="match status" value="1"/>
</dbReference>
<dbReference type="GO" id="GO:0043022">
    <property type="term" value="F:ribosome binding"/>
    <property type="evidence" value="ECO:0007669"/>
    <property type="project" value="TreeGrafter"/>
</dbReference>
<feature type="binding site" evidence="7">
    <location>
        <begin position="225"/>
        <end position="229"/>
    </location>
    <ligand>
        <name>GTP</name>
        <dbReference type="ChEBI" id="CHEBI:37565"/>
    </ligand>
</feature>
<keyword evidence="3 6" id="KW-0547">Nucleotide-binding</keyword>
<dbReference type="InterPro" id="IPR006073">
    <property type="entry name" value="GTP-bd"/>
</dbReference>
<evidence type="ECO:0000256" key="7">
    <source>
        <dbReference type="PIRSR" id="PIRSR006809-1"/>
    </source>
</evidence>
<comment type="similarity">
    <text evidence="6">Belongs to the TRAFAC class OBG-HflX-like GTPase superfamily. HflX GTPase family.</text>
</comment>
<evidence type="ECO:0000313" key="12">
    <source>
        <dbReference type="Proteomes" id="UP000637720"/>
    </source>
</evidence>
<dbReference type="GO" id="GO:0005737">
    <property type="term" value="C:cytoplasm"/>
    <property type="evidence" value="ECO:0007669"/>
    <property type="project" value="UniProtKB-SubCell"/>
</dbReference>
<evidence type="ECO:0000313" key="11">
    <source>
        <dbReference type="EMBL" id="GGJ95470.1"/>
    </source>
</evidence>
<dbReference type="PANTHER" id="PTHR10229:SF0">
    <property type="entry name" value="GTP-BINDING PROTEIN 6-RELATED"/>
    <property type="match status" value="1"/>
</dbReference>
<evidence type="ECO:0000256" key="6">
    <source>
        <dbReference type="HAMAP-Rule" id="MF_00900"/>
    </source>
</evidence>
<dbReference type="InterPro" id="IPR030394">
    <property type="entry name" value="G_HFLX_dom"/>
</dbReference>
<dbReference type="Gene3D" id="3.40.50.11060">
    <property type="entry name" value="GTPase HflX, N-terminal domain"/>
    <property type="match status" value="1"/>
</dbReference>
<comment type="function">
    <text evidence="6">GTPase that associates with the 50S ribosomal subunit and may have a role during protein synthesis or ribosome biogenesis.</text>
</comment>
<dbReference type="Pfam" id="PF01926">
    <property type="entry name" value="MMR_HSR1"/>
    <property type="match status" value="1"/>
</dbReference>
<evidence type="ECO:0000256" key="5">
    <source>
        <dbReference type="ARBA" id="ARBA00023134"/>
    </source>
</evidence>
<dbReference type="InterPro" id="IPR042108">
    <property type="entry name" value="GTPase_HflX_N_sf"/>
</dbReference>
<feature type="binding site" evidence="7">
    <location>
        <begin position="313"/>
        <end position="316"/>
    </location>
    <ligand>
        <name>GTP</name>
        <dbReference type="ChEBI" id="CHEBI:37565"/>
    </ligand>
</feature>
<comment type="subcellular location">
    <subcellularLocation>
        <location evidence="6">Cytoplasm</location>
    </subcellularLocation>
    <text evidence="6">May associate with membranes.</text>
</comment>
<keyword evidence="12" id="KW-1185">Reference proteome</keyword>
<accession>A0A8J3F924</accession>
<dbReference type="FunFam" id="3.40.50.300:FF:000173">
    <property type="entry name" value="GTPase HflX"/>
    <property type="match status" value="1"/>
</dbReference>
<keyword evidence="9" id="KW-0175">Coiled coil</keyword>
<feature type="binding site" evidence="8">
    <location>
        <position position="207"/>
    </location>
    <ligand>
        <name>Mg(2+)</name>
        <dbReference type="ChEBI" id="CHEBI:18420"/>
    </ligand>
</feature>
<name>A0A8J3F924_9BACI</name>